<gene>
    <name evidence="8" type="ORF">F5050DRAFT_1459985</name>
</gene>
<feature type="region of interest" description="Disordered" evidence="6">
    <location>
        <begin position="25"/>
        <end position="48"/>
    </location>
</feature>
<protein>
    <recommendedName>
        <fullName evidence="7">Ferric oxidoreductase domain-containing protein</fullName>
    </recommendedName>
</protein>
<keyword evidence="2" id="KW-0812">Transmembrane</keyword>
<dbReference type="InterPro" id="IPR013130">
    <property type="entry name" value="Fe3_Rdtase_TM_dom"/>
</dbReference>
<evidence type="ECO:0000259" key="7">
    <source>
        <dbReference type="Pfam" id="PF01794"/>
    </source>
</evidence>
<comment type="caution">
    <text evidence="8">The sequence shown here is derived from an EMBL/GenBank/DDBJ whole genome shotgun (WGS) entry which is preliminary data.</text>
</comment>
<keyword evidence="9" id="KW-1185">Reference proteome</keyword>
<comment type="subcellular location">
    <subcellularLocation>
        <location evidence="1">Membrane</location>
        <topology evidence="1">Multi-pass membrane protein</topology>
    </subcellularLocation>
</comment>
<evidence type="ECO:0000313" key="9">
    <source>
        <dbReference type="Proteomes" id="UP001163828"/>
    </source>
</evidence>
<keyword evidence="4" id="KW-0813">Transport</keyword>
<evidence type="ECO:0000256" key="5">
    <source>
        <dbReference type="ARBA" id="ARBA00023136"/>
    </source>
</evidence>
<evidence type="ECO:0000313" key="8">
    <source>
        <dbReference type="EMBL" id="KAJ3997205.1"/>
    </source>
</evidence>
<dbReference type="Proteomes" id="UP001163828">
    <property type="component" value="Unassembled WGS sequence"/>
</dbReference>
<evidence type="ECO:0000256" key="4">
    <source>
        <dbReference type="ARBA" id="ARBA00023065"/>
    </source>
</evidence>
<keyword evidence="5" id="KW-0472">Membrane</keyword>
<accession>A0ABQ8QFA8</accession>
<keyword evidence="3" id="KW-1133">Transmembrane helix</keyword>
<keyword evidence="4" id="KW-0406">Ion transport</keyword>
<dbReference type="Pfam" id="PF01794">
    <property type="entry name" value="Ferric_reduct"/>
    <property type="match status" value="1"/>
</dbReference>
<sequence length="196" mass="22102">MNPLTIAELKRKNEEDWNKECEDRRRVLGESNQDNNGNSAPTVARSQAPTLEPDITLIRHDPTQPDPLSFPSVLKLTAKHTKLIPLNFFTDENLSDAPSNNCCDIPRYSRLPCIYPAFYKTNPFSDPVRYAWIGVSQLPFVFALSSKNNVLGYFLGSGYDKVHILHRVIGRVVVLAVNVHGLGFKGALFFQRSEQD</sequence>
<organism evidence="8 9">
    <name type="scientific">Lentinula boryana</name>
    <dbReference type="NCBI Taxonomy" id="40481"/>
    <lineage>
        <taxon>Eukaryota</taxon>
        <taxon>Fungi</taxon>
        <taxon>Dikarya</taxon>
        <taxon>Basidiomycota</taxon>
        <taxon>Agaricomycotina</taxon>
        <taxon>Agaricomycetes</taxon>
        <taxon>Agaricomycetidae</taxon>
        <taxon>Agaricales</taxon>
        <taxon>Marasmiineae</taxon>
        <taxon>Omphalotaceae</taxon>
        <taxon>Lentinula</taxon>
    </lineage>
</organism>
<reference evidence="8" key="1">
    <citation type="submission" date="2022-08" db="EMBL/GenBank/DDBJ databases">
        <authorList>
            <consortium name="DOE Joint Genome Institute"/>
            <person name="Min B."/>
            <person name="Riley R."/>
            <person name="Sierra-Patev S."/>
            <person name="Naranjo-Ortiz M."/>
            <person name="Looney B."/>
            <person name="Konkel Z."/>
            <person name="Slot J.C."/>
            <person name="Sakamoto Y."/>
            <person name="Steenwyk J.L."/>
            <person name="Rokas A."/>
            <person name="Carro J."/>
            <person name="Camarero S."/>
            <person name="Ferreira P."/>
            <person name="Molpeceres G."/>
            <person name="Ruiz-Duenas F.J."/>
            <person name="Serrano A."/>
            <person name="Henrissat B."/>
            <person name="Drula E."/>
            <person name="Hughes K.W."/>
            <person name="Mata J.L."/>
            <person name="Ishikawa N.K."/>
            <person name="Vargas-Isla R."/>
            <person name="Ushijima S."/>
            <person name="Smith C.A."/>
            <person name="Ahrendt S."/>
            <person name="Andreopoulos W."/>
            <person name="He G."/>
            <person name="Labutti K."/>
            <person name="Lipzen A."/>
            <person name="Ng V."/>
            <person name="Sandor L."/>
            <person name="Barry K."/>
            <person name="Martinez A.T."/>
            <person name="Xiao Y."/>
            <person name="Gibbons J.G."/>
            <person name="Terashima K."/>
            <person name="Hibbett D.S."/>
            <person name="Grigoriev I.V."/>
        </authorList>
    </citation>
    <scope>NUCLEOTIDE SEQUENCE</scope>
    <source>
        <strain evidence="8">TFB10827</strain>
    </source>
</reference>
<dbReference type="EMBL" id="MU790589">
    <property type="protein sequence ID" value="KAJ3997205.1"/>
    <property type="molecule type" value="Genomic_DNA"/>
</dbReference>
<evidence type="ECO:0000256" key="2">
    <source>
        <dbReference type="ARBA" id="ARBA00022692"/>
    </source>
</evidence>
<feature type="compositionally biased region" description="Polar residues" evidence="6">
    <location>
        <begin position="30"/>
        <end position="48"/>
    </location>
</feature>
<evidence type="ECO:0000256" key="6">
    <source>
        <dbReference type="SAM" id="MobiDB-lite"/>
    </source>
</evidence>
<name>A0ABQ8QFA8_9AGAR</name>
<proteinExistence type="predicted"/>
<evidence type="ECO:0000256" key="3">
    <source>
        <dbReference type="ARBA" id="ARBA00022989"/>
    </source>
</evidence>
<evidence type="ECO:0000256" key="1">
    <source>
        <dbReference type="ARBA" id="ARBA00004141"/>
    </source>
</evidence>
<feature type="domain" description="Ferric oxidoreductase" evidence="7">
    <location>
        <begin position="131"/>
        <end position="185"/>
    </location>
</feature>